<feature type="domain" description="CusB-like beta-barrel" evidence="2">
    <location>
        <begin position="232"/>
        <end position="304"/>
    </location>
</feature>
<dbReference type="GO" id="GO:0015562">
    <property type="term" value="F:efflux transmembrane transporter activity"/>
    <property type="evidence" value="ECO:0007669"/>
    <property type="project" value="TreeGrafter"/>
</dbReference>
<evidence type="ECO:0000313" key="4">
    <source>
        <dbReference type="EMBL" id="POF61249.1"/>
    </source>
</evidence>
<dbReference type="RefSeq" id="WP_110096462.1">
    <property type="nucleotide sequence ID" value="NZ_NKUE01000067.1"/>
</dbReference>
<feature type="domain" description="CzcB-like barrel-sandwich hybrid" evidence="3">
    <location>
        <begin position="74"/>
        <end position="205"/>
    </location>
</feature>
<sequence>MSIGKSKKMLLVGGSVAILGWCGYLVGGRIHHAAALRLTAREAAIPDVMVISSRPEARHVSLELPGTVEAWYQAPIYPQASGYVRMWYKDYGARVAAGDVLAEINTPGLDAQFAQAQADLQSSQAKYDLAVVTAQRWRLMGKSQAVSGQSVSVQDANEKSAAADLEAARHNLDRYAALERFKVIVAPFSGVVTERDINVGDYVHEGGGNLNANGGASELFSVADTHQMRLFVSIPENMSYILQPGLQASVRVPQFPDRVFEGKFLTVSGGYDPDTRTSVSEFVIDNKDNALWPGTFAAVTLSAPEQSGHLTIPTGALVFQEHGMQVAVVDAHDTAHFRNITVGRMGDGATQVLSGVAPADRIIDNPPADLLEGEKVHVVTPAAGYSDDTSEKDDE</sequence>
<dbReference type="Pfam" id="PF25954">
    <property type="entry name" value="Beta-barrel_RND_2"/>
    <property type="match status" value="1"/>
</dbReference>
<name>A0A2S3VX98_9PROT</name>
<dbReference type="PANTHER" id="PTHR30469">
    <property type="entry name" value="MULTIDRUG RESISTANCE PROTEIN MDTA"/>
    <property type="match status" value="1"/>
</dbReference>
<organism evidence="4 5">
    <name type="scientific">Novacetimonas maltaceti</name>
    <dbReference type="NCBI Taxonomy" id="1203393"/>
    <lineage>
        <taxon>Bacteria</taxon>
        <taxon>Pseudomonadati</taxon>
        <taxon>Pseudomonadota</taxon>
        <taxon>Alphaproteobacteria</taxon>
        <taxon>Acetobacterales</taxon>
        <taxon>Acetobacteraceae</taxon>
        <taxon>Novacetimonas</taxon>
    </lineage>
</organism>
<dbReference type="InterPro" id="IPR058647">
    <property type="entry name" value="BSH_CzcB-like"/>
</dbReference>
<evidence type="ECO:0000259" key="2">
    <source>
        <dbReference type="Pfam" id="PF25954"/>
    </source>
</evidence>
<accession>A0A2S3VX98</accession>
<dbReference type="AlphaFoldDB" id="A0A2S3VX98"/>
<dbReference type="EMBL" id="POTC01000093">
    <property type="protein sequence ID" value="POF61249.1"/>
    <property type="molecule type" value="Genomic_DNA"/>
</dbReference>
<reference evidence="4 5" key="1">
    <citation type="submission" date="2018-01" db="EMBL/GenBank/DDBJ databases">
        <title>Draft Genome Sequence of Komagataeibacter maltaceti LMG 1529, a Vinegar Producing Acetic Acid Bacterium Isolated from Malt Vinegar Brewery Acetifiers.</title>
        <authorList>
            <person name="Zhang Q."/>
            <person name="Hollensteiner J."/>
            <person name="Poehlein A."/>
            <person name="Daniel R."/>
        </authorList>
    </citation>
    <scope>NUCLEOTIDE SEQUENCE [LARGE SCALE GENOMIC DNA]</scope>
    <source>
        <strain evidence="4 5">LMG 1529</strain>
    </source>
</reference>
<dbReference type="Gene3D" id="2.40.50.100">
    <property type="match status" value="1"/>
</dbReference>
<dbReference type="InterPro" id="IPR058792">
    <property type="entry name" value="Beta-barrel_RND_2"/>
</dbReference>
<comment type="similarity">
    <text evidence="1">Belongs to the membrane fusion protein (MFP) (TC 8.A.1) family.</text>
</comment>
<gene>
    <name evidence="4" type="primary">mdtA_2</name>
    <name evidence="4" type="ORF">KMAL_31290</name>
</gene>
<dbReference type="NCBIfam" id="TIGR01730">
    <property type="entry name" value="RND_mfp"/>
    <property type="match status" value="1"/>
</dbReference>
<dbReference type="Gene3D" id="1.10.287.470">
    <property type="entry name" value="Helix hairpin bin"/>
    <property type="match status" value="1"/>
</dbReference>
<dbReference type="PANTHER" id="PTHR30469:SF37">
    <property type="entry name" value="RAGD PROTEIN"/>
    <property type="match status" value="1"/>
</dbReference>
<keyword evidence="5" id="KW-1185">Reference proteome</keyword>
<dbReference type="Gene3D" id="2.40.30.170">
    <property type="match status" value="1"/>
</dbReference>
<evidence type="ECO:0000256" key="1">
    <source>
        <dbReference type="ARBA" id="ARBA00009477"/>
    </source>
</evidence>
<proteinExistence type="inferred from homology"/>
<dbReference type="Proteomes" id="UP000237344">
    <property type="component" value="Unassembled WGS sequence"/>
</dbReference>
<dbReference type="OrthoDB" id="9806939at2"/>
<dbReference type="Pfam" id="PF25973">
    <property type="entry name" value="BSH_CzcB"/>
    <property type="match status" value="1"/>
</dbReference>
<comment type="caution">
    <text evidence="4">The sequence shown here is derived from an EMBL/GenBank/DDBJ whole genome shotgun (WGS) entry which is preliminary data.</text>
</comment>
<protein>
    <submittedName>
        <fullName evidence="4">Multidrug resistance protein MdtA</fullName>
    </submittedName>
</protein>
<dbReference type="SUPFAM" id="SSF111369">
    <property type="entry name" value="HlyD-like secretion proteins"/>
    <property type="match status" value="1"/>
</dbReference>
<dbReference type="GO" id="GO:1990281">
    <property type="term" value="C:efflux pump complex"/>
    <property type="evidence" value="ECO:0007669"/>
    <property type="project" value="TreeGrafter"/>
</dbReference>
<dbReference type="InterPro" id="IPR006143">
    <property type="entry name" value="RND_pump_MFP"/>
</dbReference>
<dbReference type="Gene3D" id="2.40.420.20">
    <property type="match status" value="1"/>
</dbReference>
<evidence type="ECO:0000313" key="5">
    <source>
        <dbReference type="Proteomes" id="UP000237344"/>
    </source>
</evidence>
<evidence type="ECO:0000259" key="3">
    <source>
        <dbReference type="Pfam" id="PF25973"/>
    </source>
</evidence>